<dbReference type="Proteomes" id="UP001148838">
    <property type="component" value="Unassembled WGS sequence"/>
</dbReference>
<proteinExistence type="predicted"/>
<evidence type="ECO:0000313" key="2">
    <source>
        <dbReference type="EMBL" id="KAJ4436432.1"/>
    </source>
</evidence>
<evidence type="ECO:0000313" key="3">
    <source>
        <dbReference type="Proteomes" id="UP001148838"/>
    </source>
</evidence>
<organism evidence="2 3">
    <name type="scientific">Periplaneta americana</name>
    <name type="common">American cockroach</name>
    <name type="synonym">Blatta americana</name>
    <dbReference type="NCBI Taxonomy" id="6978"/>
    <lineage>
        <taxon>Eukaryota</taxon>
        <taxon>Metazoa</taxon>
        <taxon>Ecdysozoa</taxon>
        <taxon>Arthropoda</taxon>
        <taxon>Hexapoda</taxon>
        <taxon>Insecta</taxon>
        <taxon>Pterygota</taxon>
        <taxon>Neoptera</taxon>
        <taxon>Polyneoptera</taxon>
        <taxon>Dictyoptera</taxon>
        <taxon>Blattodea</taxon>
        <taxon>Blattoidea</taxon>
        <taxon>Blattidae</taxon>
        <taxon>Blattinae</taxon>
        <taxon>Periplaneta</taxon>
    </lineage>
</organism>
<name>A0ABQ8SS00_PERAM</name>
<dbReference type="EMBL" id="JAJSOF020000023">
    <property type="protein sequence ID" value="KAJ4436432.1"/>
    <property type="molecule type" value="Genomic_DNA"/>
</dbReference>
<sequence length="111" mass="12580">MRIGVHLKIDCRASYCQQMTLLYLTDRTVLRLSCWCVGAFMDNAKITLKQTVKAKVDSVFSLEGRSGCFTYSHEISSRMCGSNTKSQNRVSDFKDSRDSAAKDLGIQQLKW</sequence>
<protein>
    <submittedName>
        <fullName evidence="2">Uncharacterized protein</fullName>
    </submittedName>
</protein>
<keyword evidence="3" id="KW-1185">Reference proteome</keyword>
<feature type="region of interest" description="Disordered" evidence="1">
    <location>
        <begin position="79"/>
        <end position="99"/>
    </location>
</feature>
<evidence type="ECO:0000256" key="1">
    <source>
        <dbReference type="SAM" id="MobiDB-lite"/>
    </source>
</evidence>
<accession>A0ABQ8SS00</accession>
<comment type="caution">
    <text evidence="2">The sequence shown here is derived from an EMBL/GenBank/DDBJ whole genome shotgun (WGS) entry which is preliminary data.</text>
</comment>
<reference evidence="2 3" key="1">
    <citation type="journal article" date="2022" name="Allergy">
        <title>Genome assembly and annotation of Periplaneta americana reveal a comprehensive cockroach allergen profile.</title>
        <authorList>
            <person name="Wang L."/>
            <person name="Xiong Q."/>
            <person name="Saelim N."/>
            <person name="Wang L."/>
            <person name="Nong W."/>
            <person name="Wan A.T."/>
            <person name="Shi M."/>
            <person name="Liu X."/>
            <person name="Cao Q."/>
            <person name="Hui J.H.L."/>
            <person name="Sookrung N."/>
            <person name="Leung T.F."/>
            <person name="Tungtrongchitr A."/>
            <person name="Tsui S.K.W."/>
        </authorList>
    </citation>
    <scope>NUCLEOTIDE SEQUENCE [LARGE SCALE GENOMIC DNA]</scope>
    <source>
        <strain evidence="2">PWHHKU_190912</strain>
    </source>
</reference>
<feature type="compositionally biased region" description="Polar residues" evidence="1">
    <location>
        <begin position="79"/>
        <end position="90"/>
    </location>
</feature>
<gene>
    <name evidence="2" type="ORF">ANN_19065</name>
</gene>